<dbReference type="EMBL" id="CP036172">
    <property type="protein sequence ID" value="QSZ66000.1"/>
    <property type="molecule type" value="Genomic_DNA"/>
</dbReference>
<dbReference type="KEGG" id="maqe:RJ40_00025"/>
<dbReference type="AlphaFoldDB" id="A0A8A3S2X5"/>
<evidence type="ECO:0000259" key="1">
    <source>
        <dbReference type="Pfam" id="PF11824"/>
    </source>
</evidence>
<dbReference type="Proteomes" id="UP001042704">
    <property type="component" value="Chromosome"/>
</dbReference>
<protein>
    <submittedName>
        <fullName evidence="2">DUF3344 domain-containing protein</fullName>
    </submittedName>
</protein>
<accession>A0A8A3S2X5</accession>
<dbReference type="Pfam" id="PF11824">
    <property type="entry name" value="DUF3344"/>
    <property type="match status" value="1"/>
</dbReference>
<dbReference type="InterPro" id="IPR021779">
    <property type="entry name" value="DUF3344"/>
</dbReference>
<gene>
    <name evidence="2" type="ORF">RJ40_00025</name>
</gene>
<sequence length="552" mass="59951">MKYKNINHICRDPYLSGRLNPPRIEKIRYRRKSMKIGNKCMLTGMLVLLAVLAMAAPAAAWPEGYNYDGHPLLTNESGTLKGFVYMDKGNHSGLASSPYTVGYSSIPTGTVKWAHLYTGIWGGTEDYTGWANITVTNSSGTYNLGSERLNKSDMNATTCCSGNGKWLVCKDVTDYLDASTFAARVTTSGSIDGRVYSVVLAAAIESASGNKTAYWVNVGNVNLHYDATGDGELNNHLTWLNGTAYSSSEAKVYAMQYVGSAGQPDFLYFNAPSAADSPRTLSQPAWNISKYTKYQLGDDDVADCSQGGYFDLDVFTASNDSTALKNIVNLVGNNHLVFWRGHDYNNDGYIEGRWQGSNYEGEAYVSPMVATLVLKDITRLYDFASTTPGTAGTNLYAYEGAVGARPPNSSTVPMDSVTYSKIEVDDENSETYRTDTDGTYAAQRFVFEIDESAGNIDGLTANWNGKGYHDGGLSYDGAYLYIWNGTAYVLLESTISGNEENLTGSVTSSIGNYIVNGEVTVLVVQKSPADEGNETASTLETDYVKLVIDPKV</sequence>
<reference evidence="2" key="1">
    <citation type="journal article" date="2001" name="Int. J. Syst. Evol. Microbiol.">
        <title>Methanofollis aquaemaris sp. nov., a methanogen isolated from an aquaculture fish pond.</title>
        <authorList>
            <person name="Lai M.C."/>
            <person name="Chen S.C."/>
        </authorList>
    </citation>
    <scope>NUCLEOTIDE SEQUENCE</scope>
    <source>
        <strain evidence="2">N2F9704</strain>
    </source>
</reference>
<organism evidence="2 3">
    <name type="scientific">Methanofollis aquaemaris</name>
    <dbReference type="NCBI Taxonomy" id="126734"/>
    <lineage>
        <taxon>Archaea</taxon>
        <taxon>Methanobacteriati</taxon>
        <taxon>Methanobacteriota</taxon>
        <taxon>Stenosarchaea group</taxon>
        <taxon>Methanomicrobia</taxon>
        <taxon>Methanomicrobiales</taxon>
        <taxon>Methanomicrobiaceae</taxon>
        <taxon>Methanofollis</taxon>
    </lineage>
</organism>
<evidence type="ECO:0000313" key="3">
    <source>
        <dbReference type="Proteomes" id="UP001042704"/>
    </source>
</evidence>
<feature type="domain" description="DUF3344" evidence="1">
    <location>
        <begin position="68"/>
        <end position="332"/>
    </location>
</feature>
<name>A0A8A3S2X5_9EURY</name>
<proteinExistence type="predicted"/>
<evidence type="ECO:0000313" key="2">
    <source>
        <dbReference type="EMBL" id="QSZ66000.1"/>
    </source>
</evidence>
<reference evidence="2" key="2">
    <citation type="submission" date="2019-02" db="EMBL/GenBank/DDBJ databases">
        <authorList>
            <person name="Chen S.-C."/>
            <person name="Chien H.-H."/>
            <person name="Lai M.-C."/>
        </authorList>
    </citation>
    <scope>NUCLEOTIDE SEQUENCE</scope>
    <source>
        <strain evidence="2">N2F9704</strain>
    </source>
</reference>
<keyword evidence="3" id="KW-1185">Reference proteome</keyword>